<dbReference type="Gene3D" id="3.40.980.10">
    <property type="entry name" value="MoaB/Mog-like domain"/>
    <property type="match status" value="1"/>
</dbReference>
<reference evidence="8 9" key="1">
    <citation type="submission" date="2019-07" db="EMBL/GenBank/DDBJ databases">
        <title>SAR11 Genome Evolution.</title>
        <authorList>
            <person name="Giovannoni S."/>
        </authorList>
    </citation>
    <scope>NUCLEOTIDE SEQUENCE [LARGE SCALE GENOMIC DNA]</scope>
    <source>
        <strain evidence="8 9">HTCC9565</strain>
    </source>
</reference>
<gene>
    <name evidence="8" type="ORF">VP91_00000690</name>
</gene>
<evidence type="ECO:0000313" key="8">
    <source>
        <dbReference type="EMBL" id="NMN66939.1"/>
    </source>
</evidence>
<evidence type="ECO:0000256" key="3">
    <source>
        <dbReference type="ARBA" id="ARBA00010763"/>
    </source>
</evidence>
<dbReference type="SUPFAM" id="SSF63867">
    <property type="entry name" value="MoeA C-terminal domain-like"/>
    <property type="match status" value="1"/>
</dbReference>
<keyword evidence="6" id="KW-0808">Transferase</keyword>
<dbReference type="SUPFAM" id="SSF63882">
    <property type="entry name" value="MoeA N-terminal region -like"/>
    <property type="match status" value="1"/>
</dbReference>
<dbReference type="Proteomes" id="UP001166004">
    <property type="component" value="Unassembled WGS sequence"/>
</dbReference>
<evidence type="ECO:0000256" key="6">
    <source>
        <dbReference type="RuleBase" id="RU365090"/>
    </source>
</evidence>
<dbReference type="InterPro" id="IPR008284">
    <property type="entry name" value="MoCF_biosynth_CS"/>
</dbReference>
<evidence type="ECO:0000259" key="7">
    <source>
        <dbReference type="SMART" id="SM00852"/>
    </source>
</evidence>
<organism evidence="8 9">
    <name type="scientific">Pelagibacter ubique</name>
    <dbReference type="NCBI Taxonomy" id="198252"/>
    <lineage>
        <taxon>Bacteria</taxon>
        <taxon>Pseudomonadati</taxon>
        <taxon>Pseudomonadota</taxon>
        <taxon>Alphaproteobacteria</taxon>
        <taxon>Candidatus Pelagibacterales</taxon>
        <taxon>Candidatus Pelagibacteraceae</taxon>
        <taxon>Candidatus Pelagibacter</taxon>
    </lineage>
</organism>
<dbReference type="RefSeq" id="WP_169035465.1">
    <property type="nucleotide sequence ID" value="NZ_LANA01000001.1"/>
</dbReference>
<evidence type="ECO:0000313" key="9">
    <source>
        <dbReference type="Proteomes" id="UP001166004"/>
    </source>
</evidence>
<evidence type="ECO:0000256" key="5">
    <source>
        <dbReference type="ARBA" id="ARBA00047317"/>
    </source>
</evidence>
<comment type="pathway">
    <text evidence="2 6">Cofactor biosynthesis; molybdopterin biosynthesis.</text>
</comment>
<proteinExistence type="inferred from homology"/>
<dbReference type="PANTHER" id="PTHR10192">
    <property type="entry name" value="MOLYBDOPTERIN BIOSYNTHESIS PROTEIN"/>
    <property type="match status" value="1"/>
</dbReference>
<dbReference type="PANTHER" id="PTHR10192:SF30">
    <property type="entry name" value="MOLYBDOPTERIN ADENYLYLTRANSFERASE"/>
    <property type="match status" value="1"/>
</dbReference>
<dbReference type="SUPFAM" id="SSF53218">
    <property type="entry name" value="Molybdenum cofactor biosynthesis proteins"/>
    <property type="match status" value="1"/>
</dbReference>
<dbReference type="InterPro" id="IPR038987">
    <property type="entry name" value="MoeA-like"/>
</dbReference>
<sequence length="414" mass="46920">MINYKKAKKILIKSKIKIQDEIIKSSKALNRINVSDIYSTVNYPAATNAAFDGFAINSNETNKLNKKNSQNFKILKTISAGDNPIINKIKKNVTVEVMTGALIPRGFDTIIPIEKIIFNRDKKYIQINKKIKKNQHIRFAGSDYKKKDLIIKKGSIIQSAHVLAFKTLGVTKIKVKKKPNILFFSTGNEISNNKKIVNWKVRNSNSHYINSLSKNFMFNFIDGGILRDKDTKLFKKQIEKSIKSKIDIIITSGAVSAGKYDFVPYVVKKLNLSNFFKGVLIRPGKPILFAKLKGFEKAIFGLPGNPISSSACFRFFVYPYLLNILGVKAEKPFKAKLKNDYSKNKEIIRFLKARLTSTKDGKLELEVLKGQESFKIKSFVQSNVWGLFKDGQSKFKKGELIDCFSAIGPNKNFF</sequence>
<dbReference type="InterPro" id="IPR001453">
    <property type="entry name" value="MoaB/Mog_dom"/>
</dbReference>
<dbReference type="EMBL" id="LANA01000001">
    <property type="protein sequence ID" value="NMN66939.1"/>
    <property type="molecule type" value="Genomic_DNA"/>
</dbReference>
<accession>A0ABX1T0H6</accession>
<dbReference type="Gene3D" id="2.40.340.10">
    <property type="entry name" value="MoeA, C-terminal, domain IV"/>
    <property type="match status" value="1"/>
</dbReference>
<evidence type="ECO:0000256" key="1">
    <source>
        <dbReference type="ARBA" id="ARBA00002901"/>
    </source>
</evidence>
<dbReference type="Gene3D" id="3.90.105.10">
    <property type="entry name" value="Molybdopterin biosynthesis moea protein, domain 2"/>
    <property type="match status" value="1"/>
</dbReference>
<comment type="cofactor">
    <cofactor evidence="6">
        <name>Mg(2+)</name>
        <dbReference type="ChEBI" id="CHEBI:18420"/>
    </cofactor>
</comment>
<dbReference type="InterPro" id="IPR036425">
    <property type="entry name" value="MoaB/Mog-like_dom_sf"/>
</dbReference>
<dbReference type="Pfam" id="PF00994">
    <property type="entry name" value="MoCF_biosynth"/>
    <property type="match status" value="1"/>
</dbReference>
<dbReference type="InterPro" id="IPR005110">
    <property type="entry name" value="MoeA_linker/N"/>
</dbReference>
<keyword evidence="9" id="KW-1185">Reference proteome</keyword>
<dbReference type="SMART" id="SM00852">
    <property type="entry name" value="MoCF_biosynth"/>
    <property type="match status" value="1"/>
</dbReference>
<evidence type="ECO:0000256" key="4">
    <source>
        <dbReference type="ARBA" id="ARBA00023150"/>
    </source>
</evidence>
<dbReference type="Pfam" id="PF03454">
    <property type="entry name" value="MoeA_C"/>
    <property type="match status" value="1"/>
</dbReference>
<dbReference type="CDD" id="cd00887">
    <property type="entry name" value="MoeA"/>
    <property type="match status" value="1"/>
</dbReference>
<dbReference type="InterPro" id="IPR036688">
    <property type="entry name" value="MoeA_C_domain_IV_sf"/>
</dbReference>
<dbReference type="InterPro" id="IPR005111">
    <property type="entry name" value="MoeA_C_domain_IV"/>
</dbReference>
<keyword evidence="6" id="KW-0460">Magnesium</keyword>
<dbReference type="EC" id="2.10.1.1" evidence="6"/>
<dbReference type="Gene3D" id="2.170.190.11">
    <property type="entry name" value="Molybdopterin biosynthesis moea protein, domain 3"/>
    <property type="match status" value="1"/>
</dbReference>
<protein>
    <recommendedName>
        <fullName evidence="6">Molybdopterin molybdenumtransferase</fullName>
        <ecNumber evidence="6">2.10.1.1</ecNumber>
    </recommendedName>
</protein>
<dbReference type="PROSITE" id="PS01079">
    <property type="entry name" value="MOCF_BIOSYNTHESIS_2"/>
    <property type="match status" value="1"/>
</dbReference>
<evidence type="ECO:0000256" key="2">
    <source>
        <dbReference type="ARBA" id="ARBA00005046"/>
    </source>
</evidence>
<keyword evidence="4 6" id="KW-0501">Molybdenum cofactor biosynthesis</keyword>
<feature type="domain" description="MoaB/Mog" evidence="7">
    <location>
        <begin position="182"/>
        <end position="323"/>
    </location>
</feature>
<comment type="function">
    <text evidence="1 6">Catalyzes the insertion of molybdate into adenylated molybdopterin with the concomitant release of AMP.</text>
</comment>
<comment type="catalytic activity">
    <reaction evidence="5">
        <text>adenylyl-molybdopterin + molybdate = Mo-molybdopterin + AMP + H(+)</text>
        <dbReference type="Rhea" id="RHEA:35047"/>
        <dbReference type="ChEBI" id="CHEBI:15378"/>
        <dbReference type="ChEBI" id="CHEBI:36264"/>
        <dbReference type="ChEBI" id="CHEBI:62727"/>
        <dbReference type="ChEBI" id="CHEBI:71302"/>
        <dbReference type="ChEBI" id="CHEBI:456215"/>
        <dbReference type="EC" id="2.10.1.1"/>
    </reaction>
</comment>
<comment type="caution">
    <text evidence="8">The sequence shown here is derived from an EMBL/GenBank/DDBJ whole genome shotgun (WGS) entry which is preliminary data.</text>
</comment>
<dbReference type="Pfam" id="PF03453">
    <property type="entry name" value="MoeA_N"/>
    <property type="match status" value="1"/>
</dbReference>
<dbReference type="InterPro" id="IPR036135">
    <property type="entry name" value="MoeA_linker/N_sf"/>
</dbReference>
<keyword evidence="6" id="KW-0500">Molybdenum</keyword>
<name>A0ABX1T0H6_PELUQ</name>
<comment type="similarity">
    <text evidence="3 6">Belongs to the MoeA family.</text>
</comment>
<keyword evidence="6" id="KW-0479">Metal-binding</keyword>